<dbReference type="SFLD" id="SFLDG01067">
    <property type="entry name" value="SPASM/twitch_domain_containing"/>
    <property type="match status" value="1"/>
</dbReference>
<dbReference type="RefSeq" id="WP_190615209.1">
    <property type="nucleotide sequence ID" value="NZ_AP018712.1"/>
</dbReference>
<gene>
    <name evidence="8" type="ORF">OSSY52_02170</name>
</gene>
<dbReference type="FunCoup" id="A0A7G1G4D2">
    <property type="interactions" value="11"/>
</dbReference>
<dbReference type="GO" id="GO:0051539">
    <property type="term" value="F:4 iron, 4 sulfur cluster binding"/>
    <property type="evidence" value="ECO:0007669"/>
    <property type="project" value="UniProtKB-KW"/>
</dbReference>
<dbReference type="GO" id="GO:0046872">
    <property type="term" value="F:metal ion binding"/>
    <property type="evidence" value="ECO:0007669"/>
    <property type="project" value="UniProtKB-KW"/>
</dbReference>
<dbReference type="PANTHER" id="PTHR11228">
    <property type="entry name" value="RADICAL SAM DOMAIN PROTEIN"/>
    <property type="match status" value="1"/>
</dbReference>
<dbReference type="PANTHER" id="PTHR11228:SF7">
    <property type="entry name" value="PQQA PEPTIDE CYCLASE"/>
    <property type="match status" value="1"/>
</dbReference>
<dbReference type="InterPro" id="IPR034391">
    <property type="entry name" value="AdoMet-like_SPASM_containing"/>
</dbReference>
<evidence type="ECO:0000256" key="6">
    <source>
        <dbReference type="ARBA" id="ARBA00023014"/>
    </source>
</evidence>
<evidence type="ECO:0000256" key="3">
    <source>
        <dbReference type="ARBA" id="ARBA00022691"/>
    </source>
</evidence>
<dbReference type="InterPro" id="IPR007197">
    <property type="entry name" value="rSAM"/>
</dbReference>
<dbReference type="CDD" id="cd01335">
    <property type="entry name" value="Radical_SAM"/>
    <property type="match status" value="1"/>
</dbReference>
<dbReference type="AlphaFoldDB" id="A0A7G1G4D2"/>
<evidence type="ECO:0000313" key="8">
    <source>
        <dbReference type="EMBL" id="BBE30076.1"/>
    </source>
</evidence>
<dbReference type="InterPro" id="IPR050377">
    <property type="entry name" value="Radical_SAM_PqqE_MftC-like"/>
</dbReference>
<evidence type="ECO:0000313" key="9">
    <source>
        <dbReference type="Proteomes" id="UP000516361"/>
    </source>
</evidence>
<dbReference type="InterPro" id="IPR017200">
    <property type="entry name" value="PqqE-like"/>
</dbReference>
<dbReference type="InterPro" id="IPR006638">
    <property type="entry name" value="Elp3/MiaA/NifB-like_rSAM"/>
</dbReference>
<protein>
    <submittedName>
        <fullName evidence="8">Radical SAM/SPASM domain-containing protein</fullName>
    </submittedName>
</protein>
<keyword evidence="4" id="KW-0479">Metal-binding</keyword>
<dbReference type="SFLD" id="SFLDG01387">
    <property type="entry name" value="BtrN-like_SPASM_domain_contain"/>
    <property type="match status" value="1"/>
</dbReference>
<keyword evidence="2" id="KW-0004">4Fe-4S</keyword>
<dbReference type="SFLD" id="SFLDS00029">
    <property type="entry name" value="Radical_SAM"/>
    <property type="match status" value="1"/>
</dbReference>
<name>A0A7G1G4D2_9BACT</name>
<dbReference type="SFLD" id="SFLDG01386">
    <property type="entry name" value="main_SPASM_domain-containing"/>
    <property type="match status" value="1"/>
</dbReference>
<sequence length="339" mass="38815">MNYLRLPNFKNVPDNVFIELTRNCNLNCLHCANSSNKSLKNELTDDEIFRLIDHLSEINVFSVVLTGGEPFLRKSIFELIDYLNQKKILVKIATNGLLINEKIAKKLSEYKISGVQISLDSSNKEKHDSFRRVNGSFNKALNAIKFLSNNGIKVTTGMTVTNNNYNEIEDVINLSIKNGAKSFLAVKYIPTGRGLESKLNMLDLKKSKEFSYKILNLSKKYEKKIYISEDDGFCFLLKKERKDLFCPAGISSCVIEADGNVHPCQFIGDRSLVSGNIREKNFIDIWLYSKNLREFRSIQNLNKKCNNCEHLNICMGGCKGMTYGYYNSYDYPDPYCWNL</sequence>
<evidence type="ECO:0000256" key="2">
    <source>
        <dbReference type="ARBA" id="ARBA00022485"/>
    </source>
</evidence>
<dbReference type="SUPFAM" id="SSF102114">
    <property type="entry name" value="Radical SAM enzymes"/>
    <property type="match status" value="1"/>
</dbReference>
<evidence type="ECO:0000256" key="1">
    <source>
        <dbReference type="ARBA" id="ARBA00001966"/>
    </source>
</evidence>
<dbReference type="CDD" id="cd21123">
    <property type="entry name" value="SPASM_MftC-like"/>
    <property type="match status" value="1"/>
</dbReference>
<dbReference type="Pfam" id="PF13186">
    <property type="entry name" value="SPASM"/>
    <property type="match status" value="1"/>
</dbReference>
<dbReference type="Gene3D" id="3.20.20.70">
    <property type="entry name" value="Aldolase class I"/>
    <property type="match status" value="1"/>
</dbReference>
<accession>A0A7G1G4D2</accession>
<dbReference type="InterPro" id="IPR023885">
    <property type="entry name" value="4Fe4S-binding_SPASM_dom"/>
</dbReference>
<dbReference type="InterPro" id="IPR013785">
    <property type="entry name" value="Aldolase_TIM"/>
</dbReference>
<feature type="domain" description="Radical SAM core" evidence="7">
    <location>
        <begin position="10"/>
        <end position="224"/>
    </location>
</feature>
<dbReference type="PIRSF" id="PIRSF037420">
    <property type="entry name" value="PQQ_syn_pqqE"/>
    <property type="match status" value="1"/>
</dbReference>
<comment type="cofactor">
    <cofactor evidence="1">
        <name>[4Fe-4S] cluster</name>
        <dbReference type="ChEBI" id="CHEBI:49883"/>
    </cofactor>
</comment>
<evidence type="ECO:0000256" key="4">
    <source>
        <dbReference type="ARBA" id="ARBA00022723"/>
    </source>
</evidence>
<keyword evidence="3" id="KW-0949">S-adenosyl-L-methionine</keyword>
<dbReference type="Pfam" id="PF04055">
    <property type="entry name" value="Radical_SAM"/>
    <property type="match status" value="1"/>
</dbReference>
<dbReference type="Proteomes" id="UP000516361">
    <property type="component" value="Chromosome"/>
</dbReference>
<keyword evidence="5" id="KW-0408">Iron</keyword>
<dbReference type="EMBL" id="AP018712">
    <property type="protein sequence ID" value="BBE30076.1"/>
    <property type="molecule type" value="Genomic_DNA"/>
</dbReference>
<reference evidence="8 9" key="1">
    <citation type="submission" date="2018-06" db="EMBL/GenBank/DDBJ databases">
        <title>Genome sequencing of Oceanotoga sp. sy52.</title>
        <authorList>
            <person name="Mori K."/>
        </authorList>
    </citation>
    <scope>NUCLEOTIDE SEQUENCE [LARGE SCALE GENOMIC DNA]</scope>
    <source>
        <strain evidence="9">sy52</strain>
    </source>
</reference>
<dbReference type="NCBIfam" id="TIGR04085">
    <property type="entry name" value="rSAM_more_4Fe4S"/>
    <property type="match status" value="1"/>
</dbReference>
<dbReference type="InParanoid" id="A0A7G1G4D2"/>
<dbReference type="GO" id="GO:0003824">
    <property type="term" value="F:catalytic activity"/>
    <property type="evidence" value="ECO:0007669"/>
    <property type="project" value="InterPro"/>
</dbReference>
<keyword evidence="9" id="KW-1185">Reference proteome</keyword>
<dbReference type="InterPro" id="IPR058240">
    <property type="entry name" value="rSAM_sf"/>
</dbReference>
<keyword evidence="6" id="KW-0411">Iron-sulfur</keyword>
<dbReference type="SMART" id="SM00729">
    <property type="entry name" value="Elp3"/>
    <property type="match status" value="1"/>
</dbReference>
<dbReference type="PROSITE" id="PS51918">
    <property type="entry name" value="RADICAL_SAM"/>
    <property type="match status" value="1"/>
</dbReference>
<evidence type="ECO:0000259" key="7">
    <source>
        <dbReference type="PROSITE" id="PS51918"/>
    </source>
</evidence>
<dbReference type="KEGG" id="ocy:OSSY52_02170"/>
<evidence type="ECO:0000256" key="5">
    <source>
        <dbReference type="ARBA" id="ARBA00023004"/>
    </source>
</evidence>
<proteinExistence type="predicted"/>
<organism evidence="8 9">
    <name type="scientific">Tepiditoga spiralis</name>
    <dbReference type="NCBI Taxonomy" id="2108365"/>
    <lineage>
        <taxon>Bacteria</taxon>
        <taxon>Thermotogati</taxon>
        <taxon>Thermotogota</taxon>
        <taxon>Thermotogae</taxon>
        <taxon>Petrotogales</taxon>
        <taxon>Petrotogaceae</taxon>
        <taxon>Tepiditoga</taxon>
    </lineage>
</organism>